<evidence type="ECO:0000259" key="1">
    <source>
        <dbReference type="Pfam" id="PF04608"/>
    </source>
</evidence>
<gene>
    <name evidence="2" type="ORF">HNQ44_000513</name>
</gene>
<protein>
    <submittedName>
        <fullName evidence="2">Phosphatidylglycerophosphatase A</fullName>
    </submittedName>
</protein>
<dbReference type="Proteomes" id="UP000525923">
    <property type="component" value="Unassembled WGS sequence"/>
</dbReference>
<accession>A0A7W8CPA5</accession>
<dbReference type="AlphaFoldDB" id="A0A7W8CPA5"/>
<dbReference type="InterPro" id="IPR007686">
    <property type="entry name" value="YutG/PgpA"/>
</dbReference>
<dbReference type="OrthoDB" id="9793244at2"/>
<dbReference type="EMBL" id="JACHHE010000001">
    <property type="protein sequence ID" value="MBB5179091.1"/>
    <property type="molecule type" value="Genomic_DNA"/>
</dbReference>
<sequence>MNGGNSRVHSEEVTKAAHEALRNRGVTVEDIAEIVLEMQLPFNAGLTLAHCVESVESVLQKREMQHALLVGIELDVLSEQGKLSQPLQQIVESDEGLFGVDEMIGLGAVLTYGSIAVTTFGHLDKNKGGIINRLDTKVGEEVHTFLDDLVCSIAACASARIAHRTRDLEEKGMTFEDIPPEATAPESHVEGAET</sequence>
<dbReference type="InterPro" id="IPR036681">
    <property type="entry name" value="PgpA-like_sf"/>
</dbReference>
<name>A0A7W8CPA5_9BACL</name>
<dbReference type="Gene3D" id="1.10.3760.10">
    <property type="entry name" value="PgpA-like"/>
    <property type="match status" value="1"/>
</dbReference>
<evidence type="ECO:0000313" key="2">
    <source>
        <dbReference type="EMBL" id="MBB5179091.1"/>
    </source>
</evidence>
<evidence type="ECO:0000313" key="3">
    <source>
        <dbReference type="Proteomes" id="UP000525923"/>
    </source>
</evidence>
<dbReference type="SUPFAM" id="SSF101307">
    <property type="entry name" value="YutG-like"/>
    <property type="match status" value="1"/>
</dbReference>
<dbReference type="PIRSF" id="PIRSF019587">
    <property type="entry name" value="PGPase"/>
    <property type="match status" value="1"/>
</dbReference>
<proteinExistence type="predicted"/>
<dbReference type="GO" id="GO:0008962">
    <property type="term" value="F:phosphatidylglycerophosphatase activity"/>
    <property type="evidence" value="ECO:0007669"/>
    <property type="project" value="InterPro"/>
</dbReference>
<dbReference type="GO" id="GO:0006629">
    <property type="term" value="P:lipid metabolic process"/>
    <property type="evidence" value="ECO:0007669"/>
    <property type="project" value="InterPro"/>
</dbReference>
<feature type="domain" description="YutG/PgpA" evidence="1">
    <location>
        <begin position="30"/>
        <end position="162"/>
    </location>
</feature>
<organism evidence="2 3">
    <name type="scientific">Planococcus koreensis</name>
    <dbReference type="NCBI Taxonomy" id="112331"/>
    <lineage>
        <taxon>Bacteria</taxon>
        <taxon>Bacillati</taxon>
        <taxon>Bacillota</taxon>
        <taxon>Bacilli</taxon>
        <taxon>Bacillales</taxon>
        <taxon>Caryophanaceae</taxon>
        <taxon>Planococcus</taxon>
    </lineage>
</organism>
<dbReference type="Pfam" id="PF04608">
    <property type="entry name" value="PgpA"/>
    <property type="match status" value="1"/>
</dbReference>
<dbReference type="InterPro" id="IPR026038">
    <property type="entry name" value="Put_PGPase"/>
</dbReference>
<dbReference type="CDD" id="cd06971">
    <property type="entry name" value="PgpA"/>
    <property type="match status" value="1"/>
</dbReference>
<dbReference type="RefSeq" id="WP_135505612.1">
    <property type="nucleotide sequence ID" value="NZ_CP181055.1"/>
</dbReference>
<keyword evidence="3" id="KW-1185">Reference proteome</keyword>
<reference evidence="2 3" key="1">
    <citation type="submission" date="2020-08" db="EMBL/GenBank/DDBJ databases">
        <title>Genomic Encyclopedia of Type Strains, Phase IV (KMG-IV): sequencing the most valuable type-strain genomes for metagenomic binning, comparative biology and taxonomic classification.</title>
        <authorList>
            <person name="Goeker M."/>
        </authorList>
    </citation>
    <scope>NUCLEOTIDE SEQUENCE [LARGE SCALE GENOMIC DNA]</scope>
    <source>
        <strain evidence="2 3">DSM 15895</strain>
    </source>
</reference>
<comment type="caution">
    <text evidence="2">The sequence shown here is derived from an EMBL/GenBank/DDBJ whole genome shotgun (WGS) entry which is preliminary data.</text>
</comment>